<evidence type="ECO:0000256" key="9">
    <source>
        <dbReference type="SAM" id="Phobius"/>
    </source>
</evidence>
<evidence type="ECO:0000313" key="12">
    <source>
        <dbReference type="WBParaSite" id="jg2424.1"/>
    </source>
</evidence>
<reference evidence="12" key="1">
    <citation type="submission" date="2022-11" db="UniProtKB">
        <authorList>
            <consortium name="WormBaseParasite"/>
        </authorList>
    </citation>
    <scope>IDENTIFICATION</scope>
</reference>
<evidence type="ECO:0000256" key="2">
    <source>
        <dbReference type="ARBA" id="ARBA00022448"/>
    </source>
</evidence>
<dbReference type="Proteomes" id="UP000887574">
    <property type="component" value="Unplaced"/>
</dbReference>
<dbReference type="PANTHER" id="PTHR11003:SF110">
    <property type="entry name" value="POTASSIUM CHANNEL DOMAIN-CONTAINING PROTEIN"/>
    <property type="match status" value="1"/>
</dbReference>
<keyword evidence="3 9" id="KW-0812">Transmembrane</keyword>
<dbReference type="GO" id="GO:0022841">
    <property type="term" value="F:potassium ion leak channel activity"/>
    <property type="evidence" value="ECO:0007669"/>
    <property type="project" value="TreeGrafter"/>
</dbReference>
<dbReference type="Gene3D" id="1.10.287.70">
    <property type="match status" value="2"/>
</dbReference>
<evidence type="ECO:0000313" key="11">
    <source>
        <dbReference type="Proteomes" id="UP000887574"/>
    </source>
</evidence>
<organism evidence="11 12">
    <name type="scientific">Ditylenchus dipsaci</name>
    <dbReference type="NCBI Taxonomy" id="166011"/>
    <lineage>
        <taxon>Eukaryota</taxon>
        <taxon>Metazoa</taxon>
        <taxon>Ecdysozoa</taxon>
        <taxon>Nematoda</taxon>
        <taxon>Chromadorea</taxon>
        <taxon>Rhabditida</taxon>
        <taxon>Tylenchina</taxon>
        <taxon>Tylenchomorpha</taxon>
        <taxon>Sphaerularioidea</taxon>
        <taxon>Anguinidae</taxon>
        <taxon>Anguininae</taxon>
        <taxon>Ditylenchus</taxon>
    </lineage>
</organism>
<dbReference type="GO" id="GO:0015271">
    <property type="term" value="F:outward rectifier potassium channel activity"/>
    <property type="evidence" value="ECO:0007669"/>
    <property type="project" value="TreeGrafter"/>
</dbReference>
<feature type="region of interest" description="Disordered" evidence="8">
    <location>
        <begin position="395"/>
        <end position="417"/>
    </location>
</feature>
<dbReference type="InterPro" id="IPR013099">
    <property type="entry name" value="K_chnl_dom"/>
</dbReference>
<keyword evidence="4 9" id="KW-1133">Transmembrane helix</keyword>
<dbReference type="AlphaFoldDB" id="A0A915DXK1"/>
<keyword evidence="7" id="KW-0407">Ion channel</keyword>
<comment type="subcellular location">
    <subcellularLocation>
        <location evidence="1">Membrane</location>
        <topology evidence="1">Multi-pass membrane protein</topology>
    </subcellularLocation>
</comment>
<evidence type="ECO:0000259" key="10">
    <source>
        <dbReference type="Pfam" id="PF07885"/>
    </source>
</evidence>
<keyword evidence="11" id="KW-1185">Reference proteome</keyword>
<dbReference type="SUPFAM" id="SSF81324">
    <property type="entry name" value="Voltage-gated potassium channels"/>
    <property type="match status" value="1"/>
</dbReference>
<keyword evidence="5" id="KW-0406">Ion transport</keyword>
<dbReference type="Pfam" id="PF07885">
    <property type="entry name" value="Ion_trans_2"/>
    <property type="match status" value="1"/>
</dbReference>
<evidence type="ECO:0000256" key="6">
    <source>
        <dbReference type="ARBA" id="ARBA00023136"/>
    </source>
</evidence>
<keyword evidence="6 9" id="KW-0472">Membrane</keyword>
<dbReference type="GO" id="GO:0030322">
    <property type="term" value="P:stabilization of membrane potential"/>
    <property type="evidence" value="ECO:0007669"/>
    <property type="project" value="TreeGrafter"/>
</dbReference>
<dbReference type="PANTHER" id="PTHR11003">
    <property type="entry name" value="POTASSIUM CHANNEL, SUBFAMILY K"/>
    <property type="match status" value="1"/>
</dbReference>
<keyword evidence="2" id="KW-0813">Transport</keyword>
<accession>A0A915DXK1</accession>
<evidence type="ECO:0000256" key="3">
    <source>
        <dbReference type="ARBA" id="ARBA00022692"/>
    </source>
</evidence>
<evidence type="ECO:0000256" key="1">
    <source>
        <dbReference type="ARBA" id="ARBA00004141"/>
    </source>
</evidence>
<dbReference type="WBParaSite" id="jg2424.1">
    <property type="protein sequence ID" value="jg2424.1"/>
    <property type="gene ID" value="jg2424"/>
</dbReference>
<proteinExistence type="predicted"/>
<sequence length="494" mass="56682">MDDAGDTASLKEIQNLLENVDQSHSASWKRLVLPHVGLVTVVCIYAMVGAWVFYSLESPHEDRLKLKGIHRIYIMRKELTEMVWERHEQEIEMLTRDEWKARLRHNLQLFNENLYRAYKDQYVRYGDVRITKKEPLAQDPGSNDIVLQKVDRRKAASYGNIVPVTNHGRIACIVFALFGAPLAIITIGDLGKFLSECTIWLYRKIKDKSRLVRYQVKMWTSRKKGVVSELDQISSGRTSGMTHSNMGDMSEWDDLDKAEVPVLLVFAILLLYIAFGGFCSPCLSLGPTWMPSITVYCADYIQKIHYFGRKFKGTDILQILRRKRMLERRFAMEKAKNLSNMSFKLLRKQSISSIVCPFNEKLSLQSEKEMIAPWSLEDILVDTTPLTQLQMAQKAPTPDIISARSLPPPSIEDSSNSDRSLMYEKWTARSAAQDEILGQNRVQIFLFIAQYPQRLHAFFQVYFSTAVARSSQNRRSQSKCSASAQLSFNSQAHV</sequence>
<evidence type="ECO:0000256" key="5">
    <source>
        <dbReference type="ARBA" id="ARBA00023065"/>
    </source>
</evidence>
<feature type="domain" description="Potassium channel" evidence="10">
    <location>
        <begin position="158"/>
        <end position="195"/>
    </location>
</feature>
<dbReference type="GO" id="GO:0005886">
    <property type="term" value="C:plasma membrane"/>
    <property type="evidence" value="ECO:0007669"/>
    <property type="project" value="TreeGrafter"/>
</dbReference>
<feature type="transmembrane region" description="Helical" evidence="9">
    <location>
        <begin position="170"/>
        <end position="188"/>
    </location>
</feature>
<feature type="transmembrane region" description="Helical" evidence="9">
    <location>
        <begin position="262"/>
        <end position="283"/>
    </location>
</feature>
<evidence type="ECO:0000256" key="4">
    <source>
        <dbReference type="ARBA" id="ARBA00022989"/>
    </source>
</evidence>
<dbReference type="InterPro" id="IPR003280">
    <property type="entry name" value="2pore_dom_K_chnl"/>
</dbReference>
<evidence type="ECO:0000256" key="7">
    <source>
        <dbReference type="ARBA" id="ARBA00023303"/>
    </source>
</evidence>
<protein>
    <submittedName>
        <fullName evidence="12">Potassium channel domain-containing protein</fullName>
    </submittedName>
</protein>
<name>A0A915DXK1_9BILA</name>
<evidence type="ECO:0000256" key="8">
    <source>
        <dbReference type="SAM" id="MobiDB-lite"/>
    </source>
</evidence>
<feature type="transmembrane region" description="Helical" evidence="9">
    <location>
        <begin position="32"/>
        <end position="56"/>
    </location>
</feature>